<keyword evidence="1" id="KW-0479">Metal-binding</keyword>
<dbReference type="InterPro" id="IPR001841">
    <property type="entry name" value="Znf_RING"/>
</dbReference>
<dbReference type="Proteomes" id="UP001303473">
    <property type="component" value="Unassembled WGS sequence"/>
</dbReference>
<evidence type="ECO:0000313" key="4">
    <source>
        <dbReference type="EMBL" id="KAK3939567.1"/>
    </source>
</evidence>
<dbReference type="InterPro" id="IPR013083">
    <property type="entry name" value="Znf_RING/FYVE/PHD"/>
</dbReference>
<dbReference type="GO" id="GO:0008270">
    <property type="term" value="F:zinc ion binding"/>
    <property type="evidence" value="ECO:0007669"/>
    <property type="project" value="UniProtKB-KW"/>
</dbReference>
<keyword evidence="1" id="KW-0863">Zinc-finger</keyword>
<evidence type="ECO:0000256" key="2">
    <source>
        <dbReference type="SAM" id="MobiDB-lite"/>
    </source>
</evidence>
<dbReference type="AlphaFoldDB" id="A0AAN6N960"/>
<evidence type="ECO:0000259" key="3">
    <source>
        <dbReference type="PROSITE" id="PS50089"/>
    </source>
</evidence>
<dbReference type="SMART" id="SM00184">
    <property type="entry name" value="RING"/>
    <property type="match status" value="1"/>
</dbReference>
<dbReference type="EMBL" id="MU853809">
    <property type="protein sequence ID" value="KAK3939567.1"/>
    <property type="molecule type" value="Genomic_DNA"/>
</dbReference>
<feature type="compositionally biased region" description="Polar residues" evidence="2">
    <location>
        <begin position="215"/>
        <end position="227"/>
    </location>
</feature>
<keyword evidence="5" id="KW-1185">Reference proteome</keyword>
<proteinExistence type="predicted"/>
<sequence length="257" mass="28744">MSLTLKRKARYYAGKKDTGLSSLEKQTTKAQVEATCPICQETVGSRNAEGIIETWSILPCGHVFGSYCIKHYLNIVADNRPSCPVCRQIAYHKCGHPVLPVLLDDPDNQGEMGASIVEASDHFVEDMKLSPCGYCEQDKKAAPAAAANTTNKGKRIDGRRRRLAAIASSRRRITIGAWLRTLVLTFRPGRRRTGSRNDDVILANREEHQEEDNANNEVEGNGNSRSGGWQGPYIDPFPRPRDYEWEKWWTLQEPSGA</sequence>
<dbReference type="Gene3D" id="3.30.40.10">
    <property type="entry name" value="Zinc/RING finger domain, C3HC4 (zinc finger)"/>
    <property type="match status" value="1"/>
</dbReference>
<evidence type="ECO:0000256" key="1">
    <source>
        <dbReference type="PROSITE-ProRule" id="PRU00175"/>
    </source>
</evidence>
<comment type="caution">
    <text evidence="4">The sequence shown here is derived from an EMBL/GenBank/DDBJ whole genome shotgun (WGS) entry which is preliminary data.</text>
</comment>
<reference evidence="5" key="1">
    <citation type="journal article" date="2023" name="Mol. Phylogenet. Evol.">
        <title>Genome-scale phylogeny and comparative genomics of the fungal order Sordariales.</title>
        <authorList>
            <person name="Hensen N."/>
            <person name="Bonometti L."/>
            <person name="Westerberg I."/>
            <person name="Brannstrom I.O."/>
            <person name="Guillou S."/>
            <person name="Cros-Aarteil S."/>
            <person name="Calhoun S."/>
            <person name="Haridas S."/>
            <person name="Kuo A."/>
            <person name="Mondo S."/>
            <person name="Pangilinan J."/>
            <person name="Riley R."/>
            <person name="LaButti K."/>
            <person name="Andreopoulos B."/>
            <person name="Lipzen A."/>
            <person name="Chen C."/>
            <person name="Yan M."/>
            <person name="Daum C."/>
            <person name="Ng V."/>
            <person name="Clum A."/>
            <person name="Steindorff A."/>
            <person name="Ohm R.A."/>
            <person name="Martin F."/>
            <person name="Silar P."/>
            <person name="Natvig D.O."/>
            <person name="Lalanne C."/>
            <person name="Gautier V."/>
            <person name="Ament-Velasquez S.L."/>
            <person name="Kruys A."/>
            <person name="Hutchinson M.I."/>
            <person name="Powell A.J."/>
            <person name="Barry K."/>
            <person name="Miller A.N."/>
            <person name="Grigoriev I.V."/>
            <person name="Debuchy R."/>
            <person name="Gladieux P."/>
            <person name="Hiltunen Thoren M."/>
            <person name="Johannesson H."/>
        </authorList>
    </citation>
    <scope>NUCLEOTIDE SEQUENCE [LARGE SCALE GENOMIC DNA]</scope>
    <source>
        <strain evidence="5">CBS 340.73</strain>
    </source>
</reference>
<feature type="region of interest" description="Disordered" evidence="2">
    <location>
        <begin position="205"/>
        <end position="236"/>
    </location>
</feature>
<feature type="domain" description="RING-type" evidence="3">
    <location>
        <begin position="36"/>
        <end position="87"/>
    </location>
</feature>
<gene>
    <name evidence="4" type="ORF">QBC46DRAFT_342406</name>
</gene>
<protein>
    <recommendedName>
        <fullName evidence="3">RING-type domain-containing protein</fullName>
    </recommendedName>
</protein>
<keyword evidence="1" id="KW-0862">Zinc</keyword>
<dbReference type="Pfam" id="PF13639">
    <property type="entry name" value="zf-RING_2"/>
    <property type="match status" value="1"/>
</dbReference>
<evidence type="ECO:0000313" key="5">
    <source>
        <dbReference type="Proteomes" id="UP001303473"/>
    </source>
</evidence>
<dbReference type="PROSITE" id="PS50089">
    <property type="entry name" value="ZF_RING_2"/>
    <property type="match status" value="1"/>
</dbReference>
<accession>A0AAN6N960</accession>
<name>A0AAN6N960_9PEZI</name>
<organism evidence="4 5">
    <name type="scientific">Diplogelasinospora grovesii</name>
    <dbReference type="NCBI Taxonomy" id="303347"/>
    <lineage>
        <taxon>Eukaryota</taxon>
        <taxon>Fungi</taxon>
        <taxon>Dikarya</taxon>
        <taxon>Ascomycota</taxon>
        <taxon>Pezizomycotina</taxon>
        <taxon>Sordariomycetes</taxon>
        <taxon>Sordariomycetidae</taxon>
        <taxon>Sordariales</taxon>
        <taxon>Diplogelasinosporaceae</taxon>
        <taxon>Diplogelasinospora</taxon>
    </lineage>
</organism>
<dbReference type="SUPFAM" id="SSF57850">
    <property type="entry name" value="RING/U-box"/>
    <property type="match status" value="1"/>
</dbReference>